<dbReference type="EMBL" id="DTFF01000014">
    <property type="protein sequence ID" value="HGI87127.1"/>
    <property type="molecule type" value="Genomic_DNA"/>
</dbReference>
<reference evidence="2" key="1">
    <citation type="journal article" date="2020" name="mSystems">
        <title>Genome- and Community-Level Interaction Insights into Carbon Utilization and Element Cycling Functions of Hydrothermarchaeota in Hydrothermal Sediment.</title>
        <authorList>
            <person name="Zhou Z."/>
            <person name="Liu Y."/>
            <person name="Xu W."/>
            <person name="Pan J."/>
            <person name="Luo Z.H."/>
            <person name="Li M."/>
        </authorList>
    </citation>
    <scope>NUCLEOTIDE SEQUENCE [LARGE SCALE GENOMIC DNA]</scope>
    <source>
        <strain evidence="2">SpSt-732</strain>
    </source>
</reference>
<dbReference type="PANTHER" id="PTHR43546:SF4">
    <property type="entry name" value="UPF0282 PROTEIN MJ1629"/>
    <property type="match status" value="1"/>
</dbReference>
<dbReference type="NCBIfam" id="NF003287">
    <property type="entry name" value="PRK04286.1-1"/>
    <property type="match status" value="1"/>
</dbReference>
<accession>A0A7C4FGF4</accession>
<sequence length="309" mass="35273">MEVHLVGFESIGVRSQATFIQTNDTTIFIDPSAALAPRRYGLPPHALEIKWLLKVFDKIEDFVRDSEFVVITHYHYDHHDPGRFIDPHIFKGKAFLIKDFSSYTNFSQKMRAYRYYNTIKEFAKSISVIDGRNLTLGSTTISFSSPLPHGRDSKLGYVVSVCIENDIAVLFTSDIEGGPSEEHLKLKDFCRPELAIVDGPPTYLMGYSFSEEDLKRSVEFLNTFIAKNVGFLQVIILDHHVFRDLSYINFIKELKLPQTTHIKTAAEFMGLEPRPLEALRKALYRAENENGLDMLRNALRQGGNGELFD</sequence>
<dbReference type="PIRSF" id="PIRSF004944">
    <property type="entry name" value="UCP004944_hydrls"/>
    <property type="match status" value="1"/>
</dbReference>
<protein>
    <recommendedName>
        <fullName evidence="1">UPF0282 protein ENV14_01835</fullName>
    </recommendedName>
</protein>
<dbReference type="Gene3D" id="3.60.15.10">
    <property type="entry name" value="Ribonuclease Z/Hydroxyacylglutathione hydrolase-like"/>
    <property type="match status" value="1"/>
</dbReference>
<name>A0A7C4FGF4_9CREN</name>
<dbReference type="PANTHER" id="PTHR43546">
    <property type="entry name" value="UPF0173 METAL-DEPENDENT HYDROLASE MJ1163-RELATED"/>
    <property type="match status" value="1"/>
</dbReference>
<evidence type="ECO:0000313" key="2">
    <source>
        <dbReference type="EMBL" id="HGI87127.1"/>
    </source>
</evidence>
<comment type="caution">
    <text evidence="2">The sequence shown here is derived from an EMBL/GenBank/DDBJ whole genome shotgun (WGS) entry which is preliminary data.</text>
</comment>
<dbReference type="AlphaFoldDB" id="A0A7C4FGF4"/>
<dbReference type="InterPro" id="IPR036866">
    <property type="entry name" value="RibonucZ/Hydroxyglut_hydro"/>
</dbReference>
<dbReference type="InterPro" id="IPR050114">
    <property type="entry name" value="UPF0173_UPF0282_UlaG_hydrolase"/>
</dbReference>
<dbReference type="SUPFAM" id="SSF56281">
    <property type="entry name" value="Metallo-hydrolase/oxidoreductase"/>
    <property type="match status" value="1"/>
</dbReference>
<organism evidence="2">
    <name type="scientific">Ignisphaera aggregans</name>
    <dbReference type="NCBI Taxonomy" id="334771"/>
    <lineage>
        <taxon>Archaea</taxon>
        <taxon>Thermoproteota</taxon>
        <taxon>Thermoprotei</taxon>
        <taxon>Desulfurococcales</taxon>
        <taxon>Desulfurococcaceae</taxon>
        <taxon>Ignisphaera</taxon>
    </lineage>
</organism>
<comment type="similarity">
    <text evidence="1">Belongs to the UPF0282 family.</text>
</comment>
<proteinExistence type="inferred from homology"/>
<dbReference type="HAMAP" id="MF_01406">
    <property type="entry name" value="UPF0282"/>
    <property type="match status" value="1"/>
</dbReference>
<dbReference type="InterPro" id="IPR014426">
    <property type="entry name" value="UPF0282_hydrls"/>
</dbReference>
<evidence type="ECO:0000256" key="1">
    <source>
        <dbReference type="HAMAP-Rule" id="MF_01406"/>
    </source>
</evidence>
<gene>
    <name evidence="2" type="ORF">ENV14_01835</name>
</gene>